<accession>A0A8T1U0Z3</accession>
<dbReference type="EMBL" id="JAENGZ010001012">
    <property type="protein sequence ID" value="KAG6951462.1"/>
    <property type="molecule type" value="Genomic_DNA"/>
</dbReference>
<dbReference type="Proteomes" id="UP000688947">
    <property type="component" value="Unassembled WGS sequence"/>
</dbReference>
<organism evidence="2 3">
    <name type="scientific">Phytophthora cactorum</name>
    <dbReference type="NCBI Taxonomy" id="29920"/>
    <lineage>
        <taxon>Eukaryota</taxon>
        <taxon>Sar</taxon>
        <taxon>Stramenopiles</taxon>
        <taxon>Oomycota</taxon>
        <taxon>Peronosporomycetes</taxon>
        <taxon>Peronosporales</taxon>
        <taxon>Peronosporaceae</taxon>
        <taxon>Phytophthora</taxon>
    </lineage>
</organism>
<dbReference type="PROSITE" id="PS51257">
    <property type="entry name" value="PROKAR_LIPOPROTEIN"/>
    <property type="match status" value="1"/>
</dbReference>
<proteinExistence type="predicted"/>
<dbReference type="AlphaFoldDB" id="A0A8T1U0Z3"/>
<evidence type="ECO:0000313" key="3">
    <source>
        <dbReference type="Proteomes" id="UP000688947"/>
    </source>
</evidence>
<name>A0A8T1U0Z3_9STRA</name>
<evidence type="ECO:0000256" key="1">
    <source>
        <dbReference type="SAM" id="MobiDB-lite"/>
    </source>
</evidence>
<comment type="caution">
    <text evidence="2">The sequence shown here is derived from an EMBL/GenBank/DDBJ whole genome shotgun (WGS) entry which is preliminary data.</text>
</comment>
<gene>
    <name evidence="2" type="ORF">JG687_00013600</name>
</gene>
<evidence type="ECO:0000313" key="2">
    <source>
        <dbReference type="EMBL" id="KAG6951462.1"/>
    </source>
</evidence>
<sequence length="217" mass="23766">MARTTLALASRHLSNQFVVHTSSGACALMPRHGLKLATGLSYLAPTSKLVSETRAEKVVMCCFSTELVMSCVQYKYMYYMCTLAVTSEIAVGPVRAMPVEGQAAQWIVRTKFQPQLTGTTWQSLSKVEKIPQAAAKEPAMSRRRPRTEPSAVIQPSKHRCSAAEHARTASALQFSGVETKIRGYGPSRRFSANAAIAFQLRSTTSEFAACKAEWLPC</sequence>
<reference evidence="2" key="1">
    <citation type="submission" date="2021-01" db="EMBL/GenBank/DDBJ databases">
        <title>Phytophthora aleatoria, a newly-described species from Pinus radiata is distinct from Phytophthora cactorum isolates based on comparative genomics.</title>
        <authorList>
            <person name="Mcdougal R."/>
            <person name="Panda P."/>
            <person name="Williams N."/>
            <person name="Studholme D.J."/>
        </authorList>
    </citation>
    <scope>NUCLEOTIDE SEQUENCE</scope>
    <source>
        <strain evidence="2">NZFS 3830</strain>
    </source>
</reference>
<feature type="region of interest" description="Disordered" evidence="1">
    <location>
        <begin position="134"/>
        <end position="156"/>
    </location>
</feature>
<protein>
    <submittedName>
        <fullName evidence="2">Uncharacterized protein</fullName>
    </submittedName>
</protein>